<evidence type="ECO:0000256" key="13">
    <source>
        <dbReference type="ARBA" id="ARBA00023136"/>
    </source>
</evidence>
<evidence type="ECO:0000256" key="7">
    <source>
        <dbReference type="ARBA" id="ARBA00022723"/>
    </source>
</evidence>
<dbReference type="GO" id="GO:0016491">
    <property type="term" value="F:oxidoreductase activity"/>
    <property type="evidence" value="ECO:0007669"/>
    <property type="project" value="InterPro"/>
</dbReference>
<feature type="domain" description="Cytochrome b/b6 C-terminal region profile" evidence="18">
    <location>
        <begin position="261"/>
        <end position="361"/>
    </location>
</feature>
<feature type="transmembrane region" description="Helical" evidence="17">
    <location>
        <begin position="290"/>
        <end position="309"/>
    </location>
</feature>
<keyword evidence="5" id="KW-0679">Respiratory chain</keyword>
<name>A0A8K1V226_9HYPO</name>
<dbReference type="CDD" id="cd00290">
    <property type="entry name" value="cytochrome_b_C"/>
    <property type="match status" value="1"/>
</dbReference>
<dbReference type="Gene3D" id="1.20.810.10">
    <property type="entry name" value="Cytochrome Bc1 Complex, Chain C"/>
    <property type="match status" value="1"/>
</dbReference>
<organism evidence="20">
    <name type="scientific">Trichoderma koningiopsis</name>
    <dbReference type="NCBI Taxonomy" id="337941"/>
    <lineage>
        <taxon>Eukaryota</taxon>
        <taxon>Fungi</taxon>
        <taxon>Dikarya</taxon>
        <taxon>Ascomycota</taxon>
        <taxon>Pezizomycotina</taxon>
        <taxon>Sordariomycetes</taxon>
        <taxon>Hypocreomycetidae</taxon>
        <taxon>Hypocreales</taxon>
        <taxon>Hypocreaceae</taxon>
        <taxon>Trichoderma</taxon>
    </lineage>
</organism>
<feature type="transmembrane region" description="Helical" evidence="17">
    <location>
        <begin position="112"/>
        <end position="134"/>
    </location>
</feature>
<dbReference type="InterPro" id="IPR027387">
    <property type="entry name" value="Cytb/b6-like_sf"/>
</dbReference>
<gene>
    <name evidence="20" type="primary">cob</name>
</gene>
<dbReference type="PIRSF" id="PIRSF038885">
    <property type="entry name" value="COB"/>
    <property type="match status" value="1"/>
</dbReference>
<dbReference type="InterPro" id="IPR030689">
    <property type="entry name" value="Cytochrome_b"/>
</dbReference>
<feature type="transmembrane region" description="Helical" evidence="17">
    <location>
        <begin position="28"/>
        <end position="55"/>
    </location>
</feature>
<dbReference type="Pfam" id="PF00033">
    <property type="entry name" value="Cytochrome_B"/>
    <property type="match status" value="1"/>
</dbReference>
<dbReference type="InterPro" id="IPR005798">
    <property type="entry name" value="Cyt_b/b6_C"/>
</dbReference>
<evidence type="ECO:0000256" key="4">
    <source>
        <dbReference type="ARBA" id="ARBA00022617"/>
    </source>
</evidence>
<dbReference type="GO" id="GO:0045275">
    <property type="term" value="C:respiratory chain complex III"/>
    <property type="evidence" value="ECO:0007669"/>
    <property type="project" value="InterPro"/>
</dbReference>
<dbReference type="InterPro" id="IPR016174">
    <property type="entry name" value="Di-haem_cyt_TM"/>
</dbReference>
<keyword evidence="12 20" id="KW-0496">Mitochondrion</keyword>
<dbReference type="GO" id="GO:0005743">
    <property type="term" value="C:mitochondrial inner membrane"/>
    <property type="evidence" value="ECO:0007669"/>
    <property type="project" value="UniProtKB-SubCell"/>
</dbReference>
<dbReference type="InterPro" id="IPR036150">
    <property type="entry name" value="Cyt_b/b6_C_sf"/>
</dbReference>
<comment type="cofactor">
    <cofactor evidence="16">
        <name>heme</name>
        <dbReference type="ChEBI" id="CHEBI:30413"/>
    </cofactor>
    <text evidence="16">Binds 2 heme groups non-covalently.</text>
</comment>
<dbReference type="CDD" id="cd00284">
    <property type="entry name" value="Cytochrome_b_N"/>
    <property type="match status" value="1"/>
</dbReference>
<evidence type="ECO:0000256" key="5">
    <source>
        <dbReference type="ARBA" id="ARBA00022660"/>
    </source>
</evidence>
<dbReference type="PANTHER" id="PTHR19271">
    <property type="entry name" value="CYTOCHROME B"/>
    <property type="match status" value="1"/>
</dbReference>
<dbReference type="GO" id="GO:0046872">
    <property type="term" value="F:metal ion binding"/>
    <property type="evidence" value="ECO:0007669"/>
    <property type="project" value="UniProtKB-KW"/>
</dbReference>
<dbReference type="InterPro" id="IPR048259">
    <property type="entry name" value="Cytochrome_b_N_euk/bac"/>
</dbReference>
<dbReference type="SUPFAM" id="SSF81648">
    <property type="entry name" value="a domain/subunit of cytochrome bc1 complex (Ubiquinol-cytochrome c reductase)"/>
    <property type="match status" value="1"/>
</dbReference>
<feature type="transmembrane region" description="Helical" evidence="17">
    <location>
        <begin position="321"/>
        <end position="340"/>
    </location>
</feature>
<dbReference type="InterPro" id="IPR048260">
    <property type="entry name" value="Cytochrome_b_C_euk/bac"/>
</dbReference>
<evidence type="ECO:0000256" key="12">
    <source>
        <dbReference type="ARBA" id="ARBA00023128"/>
    </source>
</evidence>
<keyword evidence="10 17" id="KW-1133">Transmembrane helix</keyword>
<keyword evidence="3" id="KW-0813">Transport</keyword>
<feature type="binding site" description="axial binding residue" evidence="16">
    <location>
        <position position="96"/>
    </location>
    <ligand>
        <name>heme b</name>
        <dbReference type="ChEBI" id="CHEBI:60344"/>
        <label>b566</label>
    </ligand>
    <ligandPart>
        <name>Fe</name>
        <dbReference type="ChEBI" id="CHEBI:18248"/>
    </ligandPart>
</feature>
<dbReference type="PANTHER" id="PTHR19271:SF16">
    <property type="entry name" value="CYTOCHROME B"/>
    <property type="match status" value="1"/>
</dbReference>
<feature type="binding site" description="axial binding residue" evidence="16">
    <location>
        <position position="183"/>
    </location>
    <ligand>
        <name>heme b</name>
        <dbReference type="ChEBI" id="CHEBI:60344"/>
        <label>b562</label>
    </ligand>
    <ligandPart>
        <name>Fe</name>
        <dbReference type="ChEBI" id="CHEBI:18248"/>
    </ligandPart>
</feature>
<dbReference type="InterPro" id="IPR005797">
    <property type="entry name" value="Cyt_b/b6_N"/>
</dbReference>
<evidence type="ECO:0000256" key="9">
    <source>
        <dbReference type="ARBA" id="ARBA00022982"/>
    </source>
</evidence>
<keyword evidence="4 16" id="KW-0349">Heme</keyword>
<keyword evidence="7 16" id="KW-0479">Metal-binding</keyword>
<feature type="transmembrane region" description="Helical" evidence="17">
    <location>
        <begin position="141"/>
        <end position="159"/>
    </location>
</feature>
<feature type="binding site" evidence="15">
    <location>
        <position position="202"/>
    </location>
    <ligand>
        <name>a ubiquinone</name>
        <dbReference type="ChEBI" id="CHEBI:16389"/>
    </ligand>
</feature>
<keyword evidence="11 16" id="KW-0408">Iron</keyword>
<feature type="transmembrane region" description="Helical" evidence="17">
    <location>
        <begin position="222"/>
        <end position="247"/>
    </location>
</feature>
<evidence type="ECO:0000256" key="17">
    <source>
        <dbReference type="SAM" id="Phobius"/>
    </source>
</evidence>
<comment type="subcellular location">
    <subcellularLocation>
        <location evidence="1">Mitochondrion inner membrane</location>
        <topology evidence="1">Multi-pass membrane protein</topology>
    </subcellularLocation>
</comment>
<evidence type="ECO:0000256" key="6">
    <source>
        <dbReference type="ARBA" id="ARBA00022692"/>
    </source>
</evidence>
<dbReference type="AlphaFoldDB" id="A0A8K1V226"/>
<feature type="transmembrane region" description="Helical" evidence="17">
    <location>
        <begin position="76"/>
        <end position="97"/>
    </location>
</feature>
<feature type="binding site" description="axial binding residue" evidence="16">
    <location>
        <position position="197"/>
    </location>
    <ligand>
        <name>heme b</name>
        <dbReference type="ChEBI" id="CHEBI:60344"/>
        <label>b566</label>
    </ligand>
    <ligandPart>
        <name>Fe</name>
        <dbReference type="ChEBI" id="CHEBI:18248"/>
    </ligandPart>
</feature>
<dbReference type="EMBL" id="MT816499">
    <property type="protein sequence ID" value="UDY68318.1"/>
    <property type="molecule type" value="Genomic_DNA"/>
</dbReference>
<dbReference type="SUPFAM" id="SSF81342">
    <property type="entry name" value="Transmembrane di-heme cytochromes"/>
    <property type="match status" value="1"/>
</dbReference>
<keyword evidence="13 17" id="KW-0472">Membrane</keyword>
<feature type="transmembrane region" description="Helical" evidence="17">
    <location>
        <begin position="179"/>
        <end position="201"/>
    </location>
</feature>
<feature type="transmembrane region" description="Helical" evidence="17">
    <location>
        <begin position="352"/>
        <end position="374"/>
    </location>
</feature>
<evidence type="ECO:0000256" key="15">
    <source>
        <dbReference type="PIRSR" id="PIRSR038885-1"/>
    </source>
</evidence>
<feature type="domain" description="Cytochrome b/b6 N-terminal region profile" evidence="19">
    <location>
        <begin position="18"/>
        <end position="204"/>
    </location>
</feature>
<keyword evidence="6 17" id="KW-0812">Transmembrane</keyword>
<keyword evidence="9" id="KW-0249">Electron transport</keyword>
<feature type="binding site" description="axial binding residue" evidence="16">
    <location>
        <position position="82"/>
    </location>
    <ligand>
        <name>heme b</name>
        <dbReference type="ChEBI" id="CHEBI:60344"/>
        <label>b562</label>
    </ligand>
    <ligandPart>
        <name>Fe</name>
        <dbReference type="ChEBI" id="CHEBI:18248"/>
    </ligandPart>
</feature>
<evidence type="ECO:0000256" key="8">
    <source>
        <dbReference type="ARBA" id="ARBA00022792"/>
    </source>
</evidence>
<evidence type="ECO:0000259" key="18">
    <source>
        <dbReference type="Pfam" id="PF00032"/>
    </source>
</evidence>
<dbReference type="FunFam" id="1.20.810.10:FF:000002">
    <property type="entry name" value="Cytochrome b"/>
    <property type="match status" value="1"/>
</dbReference>
<evidence type="ECO:0000256" key="14">
    <source>
        <dbReference type="ARBA" id="ARBA00061233"/>
    </source>
</evidence>
<reference evidence="20" key="1">
    <citation type="submission" date="2020-07" db="EMBL/GenBank/DDBJ databases">
        <title>The complete mitochondrial genome of the biocontrol agent Trichoderma koningiopsis (Hypocreales, Ascomycota).</title>
        <authorList>
            <person name="Castrillo M.L."/>
            <person name="Bich G.A."/>
            <person name="Zapata P.D."/>
            <person name="Saparrat M.N."/>
            <person name="Villalba L.L."/>
        </authorList>
    </citation>
    <scope>NUCLEOTIDE SEQUENCE</scope>
    <source>
        <strain evidence="20">POS7</strain>
    </source>
</reference>
<evidence type="ECO:0000313" key="20">
    <source>
        <dbReference type="EMBL" id="UDY68318.1"/>
    </source>
</evidence>
<comment type="similarity">
    <text evidence="14">Belongs to the cytochrome b family.</text>
</comment>
<evidence type="ECO:0000256" key="3">
    <source>
        <dbReference type="ARBA" id="ARBA00022448"/>
    </source>
</evidence>
<evidence type="ECO:0000256" key="11">
    <source>
        <dbReference type="ARBA" id="ARBA00023004"/>
    </source>
</evidence>
<evidence type="ECO:0000259" key="19">
    <source>
        <dbReference type="Pfam" id="PF00033"/>
    </source>
</evidence>
<evidence type="ECO:0000256" key="1">
    <source>
        <dbReference type="ARBA" id="ARBA00004448"/>
    </source>
</evidence>
<accession>A0A8K1V226</accession>
<evidence type="ECO:0000256" key="2">
    <source>
        <dbReference type="ARBA" id="ARBA00013531"/>
    </source>
</evidence>
<protein>
    <recommendedName>
        <fullName evidence="2">Cytochrome b</fullName>
    </recommendedName>
</protein>
<evidence type="ECO:0000256" key="16">
    <source>
        <dbReference type="PIRSR" id="PIRSR038885-2"/>
    </source>
</evidence>
<geneLocation type="mitochondrion" evidence="20"/>
<dbReference type="GO" id="GO:0008121">
    <property type="term" value="F:quinol-cytochrome-c reductase activity"/>
    <property type="evidence" value="ECO:0007669"/>
    <property type="project" value="InterPro"/>
</dbReference>
<evidence type="ECO:0000256" key="10">
    <source>
        <dbReference type="ARBA" id="ARBA00022989"/>
    </source>
</evidence>
<sequence>MRILKSHPLLKLVNMYVIDHSQPSNISYLWNFGSLLGVCLIIQIVTGVTLAMHYNPSVAEAFNSIEHIMRDVNNGWLIRYLHSNTASAFFFLVYLHIGRGLYYASYRAPRTLAWVLGTIILIMMMGIGFLGYVLPYGQMSLWGATVITNLISAIPWIGQDVVEFIWGGFSVNNATLNRFFALHFVLPFVLAALALMHLIAVHDTAGASNPLGVPGYYDRMPFAPYFLFKDLVTIFIFFFGLSLFVFFMPNVLGDSENYVMANPMQTPAAIVPEWYLLPFYAILRSIPNKLLGVVAMFASLLIILVLPYSDLGNTKGLQFRPLSKVMFYLFVINFLILQQLGAKHVESPFIELGQISTALYFAHFLVIMPVTSIIENTLVDLYQTNNKAK</sequence>
<dbReference type="Pfam" id="PF00032">
    <property type="entry name" value="Cytochrom_B_C"/>
    <property type="match status" value="1"/>
</dbReference>
<dbReference type="GO" id="GO:0006122">
    <property type="term" value="P:mitochondrial electron transport, ubiquinol to cytochrome c"/>
    <property type="evidence" value="ECO:0007669"/>
    <property type="project" value="TreeGrafter"/>
</dbReference>
<keyword evidence="8" id="KW-0999">Mitochondrion inner membrane</keyword>
<proteinExistence type="inferred from homology"/>